<evidence type="ECO:0000256" key="3">
    <source>
        <dbReference type="ARBA" id="ARBA00023163"/>
    </source>
</evidence>
<accession>A0A838A8J4</accession>
<evidence type="ECO:0000256" key="1">
    <source>
        <dbReference type="ARBA" id="ARBA00023015"/>
    </source>
</evidence>
<dbReference type="Gene3D" id="1.10.10.10">
    <property type="entry name" value="Winged helix-like DNA-binding domain superfamily/Winged helix DNA-binding domain"/>
    <property type="match status" value="1"/>
</dbReference>
<dbReference type="Gene3D" id="3.40.190.10">
    <property type="entry name" value="Periplasmic binding protein-like II"/>
    <property type="match status" value="2"/>
</dbReference>
<evidence type="ECO:0000256" key="2">
    <source>
        <dbReference type="ARBA" id="ARBA00023125"/>
    </source>
</evidence>
<comment type="caution">
    <text evidence="5">The sequence shown here is derived from an EMBL/GenBank/DDBJ whole genome shotgun (WGS) entry which is preliminary data.</text>
</comment>
<keyword evidence="3" id="KW-0804">Transcription</keyword>
<dbReference type="PANTHER" id="PTHR38431:SF1">
    <property type="entry name" value="BLL2305 PROTEIN"/>
    <property type="match status" value="1"/>
</dbReference>
<dbReference type="InterPro" id="IPR000524">
    <property type="entry name" value="Tscrpt_reg_HTH_GntR"/>
</dbReference>
<dbReference type="Pfam" id="PF00392">
    <property type="entry name" value="GntR"/>
    <property type="match status" value="1"/>
</dbReference>
<dbReference type="Pfam" id="PF12727">
    <property type="entry name" value="PBP_like"/>
    <property type="match status" value="1"/>
</dbReference>
<feature type="domain" description="HTH gntR-type" evidence="4">
    <location>
        <begin position="2"/>
        <end position="70"/>
    </location>
</feature>
<dbReference type="InterPro" id="IPR036390">
    <property type="entry name" value="WH_DNA-bd_sf"/>
</dbReference>
<dbReference type="InterPro" id="IPR024370">
    <property type="entry name" value="PBP_domain"/>
</dbReference>
<gene>
    <name evidence="5" type="ORF">H0B56_04630</name>
</gene>
<dbReference type="PROSITE" id="PS50949">
    <property type="entry name" value="HTH_GNTR"/>
    <property type="match status" value="1"/>
</dbReference>
<dbReference type="InterPro" id="IPR036388">
    <property type="entry name" value="WH-like_DNA-bd_sf"/>
</dbReference>
<dbReference type="SUPFAM" id="SSF46785">
    <property type="entry name" value="Winged helix' DNA-binding domain"/>
    <property type="match status" value="1"/>
</dbReference>
<dbReference type="Proteomes" id="UP000582974">
    <property type="component" value="Unassembled WGS sequence"/>
</dbReference>
<sequence>MTQLVQELANAVASDVLTGRLRPGEPAPTVRALAYRAGCSPGTAAKAHARLRDAGVIGGPQRSTAVVTATGIECARAMLSGDVSARVSGSDDPALDLLLASLGSRGERVGHVRGSVAGLGSLAAGESDAAAVHLRDAVTGRANDAAARGILGGRPAMLVHLWRREQGIVVAKGNPPDVRGVADLDGLDLVWRSPGAGSRLLLNRLLRESGATPRPQGELAESHIGVAVAVSSGAADAGLAVRSAATAVDADFVPVGHEDFELAVSPDATAALAPLLDVLATRSFRKRLSMMAGYDFGRTGEFREAT</sequence>
<evidence type="ECO:0000259" key="4">
    <source>
        <dbReference type="PROSITE" id="PS50949"/>
    </source>
</evidence>
<dbReference type="GO" id="GO:0003677">
    <property type="term" value="F:DNA binding"/>
    <property type="evidence" value="ECO:0007669"/>
    <property type="project" value="UniProtKB-KW"/>
</dbReference>
<keyword evidence="1" id="KW-0805">Transcription regulation</keyword>
<evidence type="ECO:0000313" key="6">
    <source>
        <dbReference type="Proteomes" id="UP000582974"/>
    </source>
</evidence>
<keyword evidence="6" id="KW-1185">Reference proteome</keyword>
<dbReference type="PANTHER" id="PTHR38431">
    <property type="entry name" value="BLL2305 PROTEIN"/>
    <property type="match status" value="1"/>
</dbReference>
<name>A0A838A8J4_9PSEU</name>
<dbReference type="EMBL" id="JACCKD010000002">
    <property type="protein sequence ID" value="MBA0124821.1"/>
    <property type="molecule type" value="Genomic_DNA"/>
</dbReference>
<reference evidence="5 6" key="1">
    <citation type="submission" date="2020-07" db="EMBL/GenBank/DDBJ databases">
        <title>Genome of Haloechinothrix sp.</title>
        <authorList>
            <person name="Tang S.-K."/>
            <person name="Yang L."/>
            <person name="Zhu W.-Y."/>
        </authorList>
    </citation>
    <scope>NUCLEOTIDE SEQUENCE [LARGE SCALE GENOMIC DNA]</scope>
    <source>
        <strain evidence="5 6">YIM 98757</strain>
    </source>
</reference>
<keyword evidence="2" id="KW-0238">DNA-binding</keyword>
<protein>
    <submittedName>
        <fullName evidence="5">GntR family transcriptional regulator</fullName>
    </submittedName>
</protein>
<proteinExistence type="predicted"/>
<dbReference type="SUPFAM" id="SSF53850">
    <property type="entry name" value="Periplasmic binding protein-like II"/>
    <property type="match status" value="1"/>
</dbReference>
<organism evidence="5 6">
    <name type="scientific">Haloechinothrix aidingensis</name>
    <dbReference type="NCBI Taxonomy" id="2752311"/>
    <lineage>
        <taxon>Bacteria</taxon>
        <taxon>Bacillati</taxon>
        <taxon>Actinomycetota</taxon>
        <taxon>Actinomycetes</taxon>
        <taxon>Pseudonocardiales</taxon>
        <taxon>Pseudonocardiaceae</taxon>
        <taxon>Haloechinothrix</taxon>
    </lineage>
</organism>
<dbReference type="GO" id="GO:0003700">
    <property type="term" value="F:DNA-binding transcription factor activity"/>
    <property type="evidence" value="ECO:0007669"/>
    <property type="project" value="InterPro"/>
</dbReference>
<evidence type="ECO:0000313" key="5">
    <source>
        <dbReference type="EMBL" id="MBA0124821.1"/>
    </source>
</evidence>
<dbReference type="SMART" id="SM00345">
    <property type="entry name" value="HTH_GNTR"/>
    <property type="match status" value="1"/>
</dbReference>
<dbReference type="RefSeq" id="WP_180891710.1">
    <property type="nucleotide sequence ID" value="NZ_JACCKD010000002.1"/>
</dbReference>
<dbReference type="AlphaFoldDB" id="A0A838A8J4"/>